<dbReference type="Proteomes" id="UP000479000">
    <property type="component" value="Unassembled WGS sequence"/>
</dbReference>
<accession>A0A6H5HBZ3</accession>
<proteinExistence type="predicted"/>
<reference evidence="2 3" key="1">
    <citation type="submission" date="2020-02" db="EMBL/GenBank/DDBJ databases">
        <authorList>
            <person name="Ferguson B K."/>
        </authorList>
    </citation>
    <scope>NUCLEOTIDE SEQUENCE [LARGE SCALE GENOMIC DNA]</scope>
</reference>
<keyword evidence="3" id="KW-1185">Reference proteome</keyword>
<feature type="compositionally biased region" description="Low complexity" evidence="1">
    <location>
        <begin position="139"/>
        <end position="154"/>
    </location>
</feature>
<evidence type="ECO:0000313" key="3">
    <source>
        <dbReference type="Proteomes" id="UP000479000"/>
    </source>
</evidence>
<name>A0A6H5HBZ3_9HEMI</name>
<protein>
    <submittedName>
        <fullName evidence="2">Uncharacterized protein</fullName>
    </submittedName>
</protein>
<evidence type="ECO:0000256" key="1">
    <source>
        <dbReference type="SAM" id="MobiDB-lite"/>
    </source>
</evidence>
<evidence type="ECO:0000313" key="2">
    <source>
        <dbReference type="EMBL" id="CAB0014002.1"/>
    </source>
</evidence>
<organism evidence="2 3">
    <name type="scientific">Nesidiocoris tenuis</name>
    <dbReference type="NCBI Taxonomy" id="355587"/>
    <lineage>
        <taxon>Eukaryota</taxon>
        <taxon>Metazoa</taxon>
        <taxon>Ecdysozoa</taxon>
        <taxon>Arthropoda</taxon>
        <taxon>Hexapoda</taxon>
        <taxon>Insecta</taxon>
        <taxon>Pterygota</taxon>
        <taxon>Neoptera</taxon>
        <taxon>Paraneoptera</taxon>
        <taxon>Hemiptera</taxon>
        <taxon>Heteroptera</taxon>
        <taxon>Panheteroptera</taxon>
        <taxon>Cimicomorpha</taxon>
        <taxon>Miridae</taxon>
        <taxon>Dicyphina</taxon>
        <taxon>Nesidiocoris</taxon>
    </lineage>
</organism>
<gene>
    <name evidence="2" type="ORF">NTEN_LOCUS18537</name>
</gene>
<dbReference type="AlphaFoldDB" id="A0A6H5HBZ3"/>
<sequence length="205" mass="22832">MSRVIEHFRLSDCREKTKIEIGVGPEDQNVLTICKMQYIRKDARFVVKGSDKALVAACELSRWHDDFYRFMQIGWIFGCLEAHVQTAFKYSGDSWIHASDPLTFKLREVFNEIKASTGFPTPSHPPSMLGIFLQLPGRTSNSTTSKPPTSTPKGPLEEKAFAANDLKVLESDGSDRETFNSPPCIFMKEKLIVSTAGTGSPSRGP</sequence>
<feature type="region of interest" description="Disordered" evidence="1">
    <location>
        <begin position="139"/>
        <end position="158"/>
    </location>
</feature>
<dbReference type="EMBL" id="CADCXU010027062">
    <property type="protein sequence ID" value="CAB0014002.1"/>
    <property type="molecule type" value="Genomic_DNA"/>
</dbReference>